<keyword evidence="4" id="KW-1185">Reference proteome</keyword>
<feature type="non-terminal residue" evidence="3">
    <location>
        <position position="435"/>
    </location>
</feature>
<dbReference type="EMBL" id="AAHK01007633">
    <property type="protein sequence ID" value="EAN80802.1"/>
    <property type="molecule type" value="Genomic_DNA"/>
</dbReference>
<dbReference type="PANTHER" id="PTHR39211:SF1">
    <property type="entry name" value="ABNORMAL SPINDLE-LIKE MICROCEPHALY-ASSOCIATED PROTEIN ASH DOMAIN-CONTAINING PROTEIN"/>
    <property type="match status" value="1"/>
</dbReference>
<evidence type="ECO:0000256" key="2">
    <source>
        <dbReference type="SAM" id="MobiDB-lite"/>
    </source>
</evidence>
<comment type="caution">
    <text evidence="3">The sequence shown here is derived from an EMBL/GenBank/DDBJ whole genome shotgun (WGS) entry which is preliminary data.</text>
</comment>
<gene>
    <name evidence="3" type="ORF">Tc00.1047053425851.9</name>
</gene>
<accession>Q4CKK0</accession>
<dbReference type="KEGG" id="tcr:425851.9"/>
<evidence type="ECO:0000256" key="1">
    <source>
        <dbReference type="SAM" id="Coils"/>
    </source>
</evidence>
<dbReference type="AlphaFoldDB" id="Q4CKK0"/>
<organism evidence="3 4">
    <name type="scientific">Trypanosoma cruzi (strain CL Brener)</name>
    <dbReference type="NCBI Taxonomy" id="353153"/>
    <lineage>
        <taxon>Eukaryota</taxon>
        <taxon>Discoba</taxon>
        <taxon>Euglenozoa</taxon>
        <taxon>Kinetoplastea</taxon>
        <taxon>Metakinetoplastina</taxon>
        <taxon>Trypanosomatida</taxon>
        <taxon>Trypanosomatidae</taxon>
        <taxon>Trypanosoma</taxon>
        <taxon>Schizotrypanum</taxon>
    </lineage>
</organism>
<dbReference type="GeneID" id="3531350"/>
<dbReference type="Proteomes" id="UP000002296">
    <property type="component" value="Unassembled WGS sequence"/>
</dbReference>
<dbReference type="InParanoid" id="Q4CKK0"/>
<dbReference type="PaxDb" id="353153-Q4CKK0"/>
<dbReference type="PANTHER" id="PTHR39211">
    <property type="entry name" value="CHROMOSOME 7, WHOLE GENOME SHOTGUN SEQUENCE"/>
    <property type="match status" value="1"/>
</dbReference>
<feature type="region of interest" description="Disordered" evidence="2">
    <location>
        <begin position="312"/>
        <end position="343"/>
    </location>
</feature>
<dbReference type="eggNOG" id="ENOG502QU5A">
    <property type="taxonomic scope" value="Eukaryota"/>
</dbReference>
<feature type="compositionally biased region" description="Low complexity" evidence="2">
    <location>
        <begin position="312"/>
        <end position="341"/>
    </location>
</feature>
<feature type="coiled-coil region" evidence="1">
    <location>
        <begin position="11"/>
        <end position="38"/>
    </location>
</feature>
<feature type="region of interest" description="Disordered" evidence="2">
    <location>
        <begin position="62"/>
        <end position="85"/>
    </location>
</feature>
<keyword evidence="1" id="KW-0175">Coiled coil</keyword>
<evidence type="ECO:0000313" key="3">
    <source>
        <dbReference type="EMBL" id="EAN80802.1"/>
    </source>
</evidence>
<reference evidence="3 4" key="1">
    <citation type="journal article" date="2005" name="Science">
        <title>The genome sequence of Trypanosoma cruzi, etiologic agent of Chagas disease.</title>
        <authorList>
            <person name="El-Sayed N.M."/>
            <person name="Myler P.J."/>
            <person name="Bartholomeu D.C."/>
            <person name="Nilsson D."/>
            <person name="Aggarwal G."/>
            <person name="Tran A.N."/>
            <person name="Ghedin E."/>
            <person name="Worthey E.A."/>
            <person name="Delcher A.L."/>
            <person name="Blandin G."/>
            <person name="Westenberger S.J."/>
            <person name="Caler E."/>
            <person name="Cerqueira G.C."/>
            <person name="Branche C."/>
            <person name="Haas B."/>
            <person name="Anupama A."/>
            <person name="Arner E."/>
            <person name="Aslund L."/>
            <person name="Attipoe P."/>
            <person name="Bontempi E."/>
            <person name="Bringaud F."/>
            <person name="Burton P."/>
            <person name="Cadag E."/>
            <person name="Campbell D.A."/>
            <person name="Carrington M."/>
            <person name="Crabtree J."/>
            <person name="Darban H."/>
            <person name="da Silveira J.F."/>
            <person name="de Jong P."/>
            <person name="Edwards K."/>
            <person name="Englund P.T."/>
            <person name="Fazelina G."/>
            <person name="Feldblyum T."/>
            <person name="Ferella M."/>
            <person name="Frasch A.C."/>
            <person name="Gull K."/>
            <person name="Horn D."/>
            <person name="Hou L."/>
            <person name="Huang Y."/>
            <person name="Kindlund E."/>
            <person name="Klingbeil M."/>
            <person name="Kluge S."/>
            <person name="Koo H."/>
            <person name="Lacerda D."/>
            <person name="Levin M.J."/>
            <person name="Lorenzi H."/>
            <person name="Louie T."/>
            <person name="Machado C.R."/>
            <person name="McCulloch R."/>
            <person name="McKenna A."/>
            <person name="Mizuno Y."/>
            <person name="Mottram J.C."/>
            <person name="Nelson S."/>
            <person name="Ochaya S."/>
            <person name="Osoegawa K."/>
            <person name="Pai G."/>
            <person name="Parsons M."/>
            <person name="Pentony M."/>
            <person name="Pettersson U."/>
            <person name="Pop M."/>
            <person name="Ramirez J.L."/>
            <person name="Rinta J."/>
            <person name="Robertson L."/>
            <person name="Salzberg S.L."/>
            <person name="Sanchez D.O."/>
            <person name="Seyler A."/>
            <person name="Sharma R."/>
            <person name="Shetty J."/>
            <person name="Simpson A.J."/>
            <person name="Sisk E."/>
            <person name="Tammi M.T."/>
            <person name="Tarleton R."/>
            <person name="Teixeira S."/>
            <person name="Van Aken S."/>
            <person name="Vogt C."/>
            <person name="Ward P.N."/>
            <person name="Wickstead B."/>
            <person name="Wortman J."/>
            <person name="White O."/>
            <person name="Fraser C.M."/>
            <person name="Stuart K.D."/>
            <person name="Andersson B."/>
        </authorList>
    </citation>
    <scope>NUCLEOTIDE SEQUENCE [LARGE SCALE GENOMIC DNA]</scope>
    <source>
        <strain evidence="3 4">CL Brener</strain>
    </source>
</reference>
<name>Q4CKK0_TRYCC</name>
<proteinExistence type="predicted"/>
<evidence type="ECO:0000313" key="4">
    <source>
        <dbReference type="Proteomes" id="UP000002296"/>
    </source>
</evidence>
<dbReference type="RefSeq" id="XP_802248.1">
    <property type="nucleotide sequence ID" value="XM_797155.1"/>
</dbReference>
<sequence>MEHGGASSGSIRKLEEKIEKLEQKLKIYRRKNKLEKVVVAMRQIELLRCALMGKEVDPNTTSTLGEAAGAAGGGIVGPNELSESEDEKMPVKPKARQLQHPELLSLLLCDGVALPEMNACESTIIVLTLTCTRTTECIPPAQSGTITFLLCETKDKEANRVIPVDITLVPMEGEEDGEATAASTRPTAGSKLFSAPSTLTIDGLAAGNSPPQSVNDTSFLAPGAELANALSPLKMPIKLATPVPTPSFFIEPGEGVVATSFMRCPMAIVTHAIAYEACKFTMLLRATDETAFVVLDPVRCCGNIINSNLTNNGTSTVSGGNAGNSNNNTSSTHVNNAPAAAAGGGGGMVSSTAVVPIKTLDAHFKFVPRNGVVRASESFSITVECTPMSVVPQRYFIPVKKLQHPSDITYFALEMNPMVDEDLLQVSPRKILLRD</sequence>
<protein>
    <submittedName>
        <fullName evidence="3">Uncharacterized protein</fullName>
    </submittedName>
</protein>